<reference evidence="3 4" key="1">
    <citation type="submission" date="2020-04" db="EMBL/GenBank/DDBJ databases">
        <title>Thermobifida alba genome sequencing and assembly.</title>
        <authorList>
            <person name="Luzics S."/>
            <person name="Horvath B."/>
            <person name="Nagy I."/>
            <person name="Toth A."/>
            <person name="Nagy I."/>
            <person name="Kukolya J."/>
        </authorList>
    </citation>
    <scope>NUCLEOTIDE SEQUENCE [LARGE SCALE GENOMIC DNA]</scope>
    <source>
        <strain evidence="3 4">DSM 43795</strain>
    </source>
</reference>
<evidence type="ECO:0000313" key="3">
    <source>
        <dbReference type="EMBL" id="UPT19968.1"/>
    </source>
</evidence>
<dbReference type="Proteomes" id="UP000832041">
    <property type="component" value="Chromosome"/>
</dbReference>
<dbReference type="PANTHER" id="PTHR43736">
    <property type="entry name" value="ADP-RIBOSE PYROPHOSPHATASE"/>
    <property type="match status" value="1"/>
</dbReference>
<organism evidence="3 4">
    <name type="scientific">Thermobifida alba</name>
    <name type="common">Thermomonospora alba</name>
    <dbReference type="NCBI Taxonomy" id="53522"/>
    <lineage>
        <taxon>Bacteria</taxon>
        <taxon>Bacillati</taxon>
        <taxon>Actinomycetota</taxon>
        <taxon>Actinomycetes</taxon>
        <taxon>Streptosporangiales</taxon>
        <taxon>Nocardiopsidaceae</taxon>
        <taxon>Thermobifida</taxon>
    </lineage>
</organism>
<dbReference type="InterPro" id="IPR015797">
    <property type="entry name" value="NUDIX_hydrolase-like_dom_sf"/>
</dbReference>
<evidence type="ECO:0000313" key="4">
    <source>
        <dbReference type="Proteomes" id="UP000832041"/>
    </source>
</evidence>
<sequence>MTVTNDQIRITLDRYLVRFPDEYDQVGLLRQALTERHDLSSRKEFRIGHVTAGAAVVASDGRVLMIRHKALDTWLLPGGHLEPEDADLLAASLRELAEETGLHREHVEPLGGADPVPIDLDIHQIPANPAKGEPAHWHFDFRYLHRASAHGVRLQAEEVTGHAWRGPAELPSPRLVTKLTTITG</sequence>
<dbReference type="PROSITE" id="PS51462">
    <property type="entry name" value="NUDIX"/>
    <property type="match status" value="1"/>
</dbReference>
<dbReference type="Gene3D" id="3.90.79.10">
    <property type="entry name" value="Nucleoside Triphosphate Pyrophosphohydrolase"/>
    <property type="match status" value="1"/>
</dbReference>
<gene>
    <name evidence="3" type="ORF">FOF52_02435</name>
</gene>
<proteinExistence type="inferred from homology"/>
<dbReference type="CDD" id="cd03674">
    <property type="entry name" value="NUDIX_Hydrolase"/>
    <property type="match status" value="1"/>
</dbReference>
<feature type="domain" description="Nudix hydrolase" evidence="2">
    <location>
        <begin position="47"/>
        <end position="184"/>
    </location>
</feature>
<dbReference type="RefSeq" id="WP_248592202.1">
    <property type="nucleotide sequence ID" value="NZ_BAABEB010000010.1"/>
</dbReference>
<dbReference type="Pfam" id="PF00293">
    <property type="entry name" value="NUDIX"/>
    <property type="match status" value="1"/>
</dbReference>
<evidence type="ECO:0000259" key="2">
    <source>
        <dbReference type="PROSITE" id="PS51462"/>
    </source>
</evidence>
<evidence type="ECO:0000256" key="1">
    <source>
        <dbReference type="ARBA" id="ARBA00005582"/>
    </source>
</evidence>
<accession>A0ABY4L0W3</accession>
<protein>
    <submittedName>
        <fullName evidence="3">NUDIX domain-containing protein</fullName>
    </submittedName>
</protein>
<comment type="similarity">
    <text evidence="1">Belongs to the Nudix hydrolase family.</text>
</comment>
<dbReference type="InterPro" id="IPR000086">
    <property type="entry name" value="NUDIX_hydrolase_dom"/>
</dbReference>
<name>A0ABY4L0W3_THEAE</name>
<keyword evidence="4" id="KW-1185">Reference proteome</keyword>
<dbReference type="PANTHER" id="PTHR43736:SF1">
    <property type="entry name" value="DIHYDRONEOPTERIN TRIPHOSPHATE DIPHOSPHATASE"/>
    <property type="match status" value="1"/>
</dbReference>
<dbReference type="SUPFAM" id="SSF55811">
    <property type="entry name" value="Nudix"/>
    <property type="match status" value="1"/>
</dbReference>
<dbReference type="EMBL" id="CP051627">
    <property type="protein sequence ID" value="UPT19968.1"/>
    <property type="molecule type" value="Genomic_DNA"/>
</dbReference>